<sequence>MKSIADIVKFNKLNAKVALPAEHSGQQLLARALEDKMSEEKYAEGVSLVREAAKTNRIDKTIHQFGLDVIVGPMDGRIPTIAAAAGYPVGTVPLGYSQTNGRPFGLAVVALANEEYKMLQFMTAWDELMPLRLPPPQLMNWNAP</sequence>
<proteinExistence type="predicted"/>
<dbReference type="PANTHER" id="PTHR42678">
    <property type="entry name" value="AMIDASE"/>
    <property type="match status" value="1"/>
</dbReference>
<keyword evidence="2" id="KW-1185">Reference proteome</keyword>
<dbReference type="PANTHER" id="PTHR42678:SF34">
    <property type="entry name" value="OS04G0183300 PROTEIN"/>
    <property type="match status" value="1"/>
</dbReference>
<dbReference type="InterPro" id="IPR036928">
    <property type="entry name" value="AS_sf"/>
</dbReference>
<dbReference type="OrthoDB" id="3559501at2759"/>
<accession>A0A8H2W1V2</accession>
<evidence type="ECO:0000313" key="1">
    <source>
        <dbReference type="EMBL" id="CAD6449420.1"/>
    </source>
</evidence>
<comment type="caution">
    <text evidence="1">The sequence shown here is derived from an EMBL/GenBank/DDBJ whole genome shotgun (WGS) entry which is preliminary data.</text>
</comment>
<evidence type="ECO:0000313" key="2">
    <source>
        <dbReference type="Proteomes" id="UP000624404"/>
    </source>
</evidence>
<dbReference type="AlphaFoldDB" id="A0A8H2W1V2"/>
<protein>
    <submittedName>
        <fullName evidence="1">157b74c3-3cbb-4f28-95ad-12295918e73a</fullName>
    </submittedName>
</protein>
<name>A0A8H2W1V2_9HELO</name>
<organism evidence="1 2">
    <name type="scientific">Sclerotinia trifoliorum</name>
    <dbReference type="NCBI Taxonomy" id="28548"/>
    <lineage>
        <taxon>Eukaryota</taxon>
        <taxon>Fungi</taxon>
        <taxon>Dikarya</taxon>
        <taxon>Ascomycota</taxon>
        <taxon>Pezizomycotina</taxon>
        <taxon>Leotiomycetes</taxon>
        <taxon>Helotiales</taxon>
        <taxon>Sclerotiniaceae</taxon>
        <taxon>Sclerotinia</taxon>
    </lineage>
</organism>
<gene>
    <name evidence="1" type="ORF">SCLTRI_LOCUS9214</name>
</gene>
<reference evidence="1" key="1">
    <citation type="submission" date="2020-10" db="EMBL/GenBank/DDBJ databases">
        <authorList>
            <person name="Kusch S."/>
        </authorList>
    </citation>
    <scope>NUCLEOTIDE SEQUENCE</scope>
    <source>
        <strain evidence="1">SwB9</strain>
    </source>
</reference>
<dbReference type="Gene3D" id="3.90.1300.10">
    <property type="entry name" value="Amidase signature (AS) domain"/>
    <property type="match status" value="1"/>
</dbReference>
<dbReference type="Proteomes" id="UP000624404">
    <property type="component" value="Unassembled WGS sequence"/>
</dbReference>
<dbReference type="SUPFAM" id="SSF75304">
    <property type="entry name" value="Amidase signature (AS) enzymes"/>
    <property type="match status" value="1"/>
</dbReference>
<dbReference type="EMBL" id="CAJHIA010000033">
    <property type="protein sequence ID" value="CAD6449420.1"/>
    <property type="molecule type" value="Genomic_DNA"/>
</dbReference>